<keyword evidence="3" id="KW-0813">Transport</keyword>
<dbReference type="Pfam" id="PF11894">
    <property type="entry name" value="Nup192"/>
    <property type="match status" value="2"/>
</dbReference>
<organism evidence="5 6">
    <name type="scientific">Allomyces macrogynus (strain ATCC 38327)</name>
    <name type="common">Allomyces javanicus var. macrogynus</name>
    <dbReference type="NCBI Taxonomy" id="578462"/>
    <lineage>
        <taxon>Eukaryota</taxon>
        <taxon>Fungi</taxon>
        <taxon>Fungi incertae sedis</taxon>
        <taxon>Blastocladiomycota</taxon>
        <taxon>Blastocladiomycetes</taxon>
        <taxon>Blastocladiales</taxon>
        <taxon>Blastocladiaceae</taxon>
        <taxon>Allomyces</taxon>
    </lineage>
</organism>
<comment type="subcellular location">
    <subcellularLocation>
        <location evidence="1">Nucleus</location>
    </subcellularLocation>
</comment>
<dbReference type="Proteomes" id="UP000054350">
    <property type="component" value="Unassembled WGS sequence"/>
</dbReference>
<dbReference type="GO" id="GO:0006999">
    <property type="term" value="P:nuclear pore organization"/>
    <property type="evidence" value="ECO:0007669"/>
    <property type="project" value="TreeGrafter"/>
</dbReference>
<dbReference type="EMBL" id="GG745335">
    <property type="protein sequence ID" value="KNE60005.1"/>
    <property type="molecule type" value="Genomic_DNA"/>
</dbReference>
<evidence type="ECO:0000256" key="3">
    <source>
        <dbReference type="ARBA" id="ARBA00022448"/>
    </source>
</evidence>
<protein>
    <submittedName>
        <fullName evidence="5">Uncharacterized protein</fullName>
    </submittedName>
</protein>
<keyword evidence="6" id="KW-1185">Reference proteome</keyword>
<dbReference type="eggNOG" id="KOG1835">
    <property type="taxonomic scope" value="Eukaryota"/>
</dbReference>
<reference evidence="6" key="2">
    <citation type="submission" date="2009-11" db="EMBL/GenBank/DDBJ databases">
        <title>The Genome Sequence of Allomyces macrogynus strain ATCC 38327.</title>
        <authorList>
            <consortium name="The Broad Institute Genome Sequencing Platform"/>
            <person name="Russ C."/>
            <person name="Cuomo C."/>
            <person name="Shea T."/>
            <person name="Young S.K."/>
            <person name="Zeng Q."/>
            <person name="Koehrsen M."/>
            <person name="Haas B."/>
            <person name="Borodovsky M."/>
            <person name="Guigo R."/>
            <person name="Alvarado L."/>
            <person name="Berlin A."/>
            <person name="Borenstein D."/>
            <person name="Chen Z."/>
            <person name="Engels R."/>
            <person name="Freedman E."/>
            <person name="Gellesch M."/>
            <person name="Goldberg J."/>
            <person name="Griggs A."/>
            <person name="Gujja S."/>
            <person name="Heiman D."/>
            <person name="Hepburn T."/>
            <person name="Howarth C."/>
            <person name="Jen D."/>
            <person name="Larson L."/>
            <person name="Lewis B."/>
            <person name="Mehta T."/>
            <person name="Park D."/>
            <person name="Pearson M."/>
            <person name="Roberts A."/>
            <person name="Saif S."/>
            <person name="Shenoy N."/>
            <person name="Sisk P."/>
            <person name="Stolte C."/>
            <person name="Sykes S."/>
            <person name="Walk T."/>
            <person name="White J."/>
            <person name="Yandava C."/>
            <person name="Burger G."/>
            <person name="Gray M.W."/>
            <person name="Holland P.W.H."/>
            <person name="King N."/>
            <person name="Lang F.B.F."/>
            <person name="Roger A.J."/>
            <person name="Ruiz-Trillo I."/>
            <person name="Lander E."/>
            <person name="Nusbaum C."/>
        </authorList>
    </citation>
    <scope>NUCLEOTIDE SEQUENCE [LARGE SCALE GENOMIC DNA]</scope>
    <source>
        <strain evidence="6">ATCC 38327</strain>
    </source>
</reference>
<dbReference type="GO" id="GO:0017056">
    <property type="term" value="F:structural constituent of nuclear pore"/>
    <property type="evidence" value="ECO:0007669"/>
    <property type="project" value="TreeGrafter"/>
</dbReference>
<gene>
    <name evidence="5" type="ORF">AMAG_18456</name>
</gene>
<dbReference type="PANTHER" id="PTHR31344:SF0">
    <property type="entry name" value="NUCLEAR PORE COMPLEX PROTEIN NUP205"/>
    <property type="match status" value="1"/>
</dbReference>
<name>A0A0L0SC89_ALLM3</name>
<evidence type="ECO:0000256" key="1">
    <source>
        <dbReference type="ARBA" id="ARBA00004123"/>
    </source>
</evidence>
<comment type="similarity">
    <text evidence="2">Belongs to the NUP186/NUP192/NUP205 family.</text>
</comment>
<sequence>MAAANPAGSPALQELQNDLLRLIDVPVADVPQLIASLRPRLRVADIIKSAPVPDMSSQQAVDRTDETRALAVEVFQTVFEVHDGLAHDADKVSAVARLCRDVLNADLVGALIGRIKQIQAQHKTIADKPAAKDVENADEIKRRALAALVRERLALGTLLHTAVCFAVPDNIGIKAIIDLAASVEMGDALSISLSMTLLACMRVSNAPAAPAHQPPRAIPRVRDLTAPPQPATAPAPAGQRVELASVQHLHSVRQDVKNTNFKQSGLKNTALLALAVAEAGFRRDANDDRDEPVEEKAVLGSDALPWLITQVLVNLSKPYDPLSTGIEALYRSIPKSSATVTRYVLGERLEERVRSELRLLASHVIKRLSKTLDTLRKAEDKQLEDAQMAAELDHRPATPGAAGGARAAAGAAPPAQIRSDFEIFSLFLSLLHEGRAQDCQVFWSGETAYTTFGRFLQYASAVMQRRLQQTGYNLIASLVNDQLSASKAFTDLHNRVLGSITWADVVSAIQHYVTEFKKIGPQAVPSAEFIPQRDVDLLTALLRLMRQVCRFDENARRTILLMNGDVLSLLFDLFVCTVPVRLKASVLEAIGAFVSHEAGMPLEDLSHVSQRIWSYMEAIAMVPQVSFAIGKPASGIKQELTEREAPLKHYPLTMAYLQLLEHLTPRPTPATPALIEPPTAASASASSSSALVMYGFALVDNLGATHRAPGVFPYFEYMVSDLFLKVETREFLDVREQWAQWRVCLGIVYHALCDLDVVMAEALSDKAANGTAQPSMLFRMLSSHPAFQMLSDILDGKPLLDGILRVVSRGREAIEEEEAAKKERAAELTTSSALVTAGTDAANGAATDTAASDKHNALFGTFTRDFDGALLLAYRILHQVMLMQSTFLHRVLPQVGSVNGGLLTSSKRELDRLLASRQHALVDLIFFIRSPDTNKFMDDLSILSIQILSALSVAPSYQQSSFGAVNSLVSILSGSDLGKAITMAYQDRFDNPDMVVDPLVHRSFGEVEIKSVRLAMLKLLVTNLRTKAVPTIAHFLLGLTKEGRLYLQDPNVADQSLFMSIVRAVQHNQLPLALQEPAQEMLYHLVAHPATHQLSASLKAAHFYQHLIESSLRADQLAFATGPRNARTSPFMRMIPSTSQFGVPDLAASMVLATPSKSFFSTSLSSSLRRSTAGGAANPDVHPTTPEDAAKQVLDTVAVLGTWTWLLKSLAVQVKTNHDHQSYLTDLVTALFKTPDATQSRMLSVLSAVMGVTVPEVASPAGRNEIGPKIDDLFALVANQHQGWPTMVNTDGCTVYDLKACDQLARQVLESSASSASAAHAVRDFVLYMAYITQDAR</sequence>
<evidence type="ECO:0000256" key="4">
    <source>
        <dbReference type="ARBA" id="ARBA00023242"/>
    </source>
</evidence>
<dbReference type="InterPro" id="IPR021827">
    <property type="entry name" value="Nup186/Nup192/Nup205"/>
</dbReference>
<reference evidence="5 6" key="1">
    <citation type="submission" date="2009-11" db="EMBL/GenBank/DDBJ databases">
        <title>Annotation of Allomyces macrogynus ATCC 38327.</title>
        <authorList>
            <consortium name="The Broad Institute Genome Sequencing Platform"/>
            <person name="Russ C."/>
            <person name="Cuomo C."/>
            <person name="Burger G."/>
            <person name="Gray M.W."/>
            <person name="Holland P.W.H."/>
            <person name="King N."/>
            <person name="Lang F.B.F."/>
            <person name="Roger A.J."/>
            <person name="Ruiz-Trillo I."/>
            <person name="Young S.K."/>
            <person name="Zeng Q."/>
            <person name="Gargeya S."/>
            <person name="Fitzgerald M."/>
            <person name="Haas B."/>
            <person name="Abouelleil A."/>
            <person name="Alvarado L."/>
            <person name="Arachchi H.M."/>
            <person name="Berlin A."/>
            <person name="Chapman S.B."/>
            <person name="Gearin G."/>
            <person name="Goldberg J."/>
            <person name="Griggs A."/>
            <person name="Gujja S."/>
            <person name="Hansen M."/>
            <person name="Heiman D."/>
            <person name="Howarth C."/>
            <person name="Larimer J."/>
            <person name="Lui A."/>
            <person name="MacDonald P.J.P."/>
            <person name="McCowen C."/>
            <person name="Montmayeur A."/>
            <person name="Murphy C."/>
            <person name="Neiman D."/>
            <person name="Pearson M."/>
            <person name="Priest M."/>
            <person name="Roberts A."/>
            <person name="Saif S."/>
            <person name="Shea T."/>
            <person name="Sisk P."/>
            <person name="Stolte C."/>
            <person name="Sykes S."/>
            <person name="Wortman J."/>
            <person name="Nusbaum C."/>
            <person name="Birren B."/>
        </authorList>
    </citation>
    <scope>NUCLEOTIDE SEQUENCE [LARGE SCALE GENOMIC DNA]</scope>
    <source>
        <strain evidence="5 6">ATCC 38327</strain>
    </source>
</reference>
<accession>A0A0L0SC89</accession>
<dbReference type="PANTHER" id="PTHR31344">
    <property type="entry name" value="NUCLEAR PORE COMPLEX PROTEIN NUP205"/>
    <property type="match status" value="1"/>
</dbReference>
<dbReference type="GO" id="GO:0044611">
    <property type="term" value="C:nuclear pore inner ring"/>
    <property type="evidence" value="ECO:0007669"/>
    <property type="project" value="TreeGrafter"/>
</dbReference>
<dbReference type="OrthoDB" id="2019644at2759"/>
<evidence type="ECO:0000313" key="5">
    <source>
        <dbReference type="EMBL" id="KNE60005.1"/>
    </source>
</evidence>
<keyword evidence="4" id="KW-0539">Nucleus</keyword>
<proteinExistence type="inferred from homology"/>
<evidence type="ECO:0000313" key="6">
    <source>
        <dbReference type="Proteomes" id="UP000054350"/>
    </source>
</evidence>
<dbReference type="STRING" id="578462.A0A0L0SC89"/>
<dbReference type="VEuPathDB" id="FungiDB:AMAG_18456"/>
<evidence type="ECO:0000256" key="2">
    <source>
        <dbReference type="ARBA" id="ARBA00005892"/>
    </source>
</evidence>